<feature type="domain" description="Hemerythrin-like" evidence="1">
    <location>
        <begin position="3"/>
        <end position="138"/>
    </location>
</feature>
<keyword evidence="3" id="KW-1185">Reference proteome</keyword>
<name>A0A7W5DQ02_9PORP</name>
<accession>A0A7W5DQ02</accession>
<dbReference type="InterPro" id="IPR012312">
    <property type="entry name" value="Hemerythrin-like"/>
</dbReference>
<dbReference type="Pfam" id="PF01814">
    <property type="entry name" value="Hemerythrin"/>
    <property type="match status" value="1"/>
</dbReference>
<comment type="caution">
    <text evidence="2">The sequence shown here is derived from an EMBL/GenBank/DDBJ whole genome shotgun (WGS) entry which is preliminary data.</text>
</comment>
<dbReference type="RefSeq" id="WP_183412110.1">
    <property type="nucleotide sequence ID" value="NZ_JACHYB010000001.1"/>
</dbReference>
<sequence length="184" mass="21031">MKPTEELIQEHNAIKLMLAIMNKIVENLRHNKAVELKDIEDIVNFLKTFADKCHHGKEETVLFPELVAVGIPSENGPVGVMLYEHTQGRAYIQAIQDGTHNWETDHDTSAEAIAGAMSSYIALMQNHILKEENILFVMANQRLSQQTQKEISEKFEQIEENVVGHGVHEQFHELLTKLKTKYMN</sequence>
<dbReference type="PANTHER" id="PTHR39966:SF1">
    <property type="entry name" value="HEMERYTHRIN-LIKE DOMAIN-CONTAINING PROTEIN"/>
    <property type="match status" value="1"/>
</dbReference>
<evidence type="ECO:0000313" key="2">
    <source>
        <dbReference type="EMBL" id="MBB3186178.1"/>
    </source>
</evidence>
<dbReference type="PANTHER" id="PTHR39966">
    <property type="entry name" value="BLL2471 PROTEIN-RELATED"/>
    <property type="match status" value="1"/>
</dbReference>
<dbReference type="AlphaFoldDB" id="A0A7W5DQ02"/>
<proteinExistence type="predicted"/>
<organism evidence="2 3">
    <name type="scientific">Microbacter margulisiae</name>
    <dbReference type="NCBI Taxonomy" id="1350067"/>
    <lineage>
        <taxon>Bacteria</taxon>
        <taxon>Pseudomonadati</taxon>
        <taxon>Bacteroidota</taxon>
        <taxon>Bacteroidia</taxon>
        <taxon>Bacteroidales</taxon>
        <taxon>Porphyromonadaceae</taxon>
        <taxon>Microbacter</taxon>
    </lineage>
</organism>
<protein>
    <submittedName>
        <fullName evidence="2">Hemerythrin-like domain-containing protein</fullName>
    </submittedName>
</protein>
<dbReference type="Proteomes" id="UP000544222">
    <property type="component" value="Unassembled WGS sequence"/>
</dbReference>
<gene>
    <name evidence="2" type="ORF">FHX64_000341</name>
</gene>
<reference evidence="2 3" key="1">
    <citation type="submission" date="2020-08" db="EMBL/GenBank/DDBJ databases">
        <title>Genomic Encyclopedia of Type Strains, Phase IV (KMG-IV): sequencing the most valuable type-strain genomes for metagenomic binning, comparative biology and taxonomic classification.</title>
        <authorList>
            <person name="Goeker M."/>
        </authorList>
    </citation>
    <scope>NUCLEOTIDE SEQUENCE [LARGE SCALE GENOMIC DNA]</scope>
    <source>
        <strain evidence="2 3">DSM 27471</strain>
    </source>
</reference>
<dbReference type="Gene3D" id="1.20.120.520">
    <property type="entry name" value="nmb1532 protein domain like"/>
    <property type="match status" value="1"/>
</dbReference>
<dbReference type="EMBL" id="JACHYB010000001">
    <property type="protein sequence ID" value="MBB3186178.1"/>
    <property type="molecule type" value="Genomic_DNA"/>
</dbReference>
<evidence type="ECO:0000313" key="3">
    <source>
        <dbReference type="Proteomes" id="UP000544222"/>
    </source>
</evidence>
<dbReference type="GO" id="GO:0005886">
    <property type="term" value="C:plasma membrane"/>
    <property type="evidence" value="ECO:0007669"/>
    <property type="project" value="TreeGrafter"/>
</dbReference>
<dbReference type="CDD" id="cd12108">
    <property type="entry name" value="Hr-like"/>
    <property type="match status" value="1"/>
</dbReference>
<evidence type="ECO:0000259" key="1">
    <source>
        <dbReference type="Pfam" id="PF01814"/>
    </source>
</evidence>